<dbReference type="RefSeq" id="WP_091395799.1">
    <property type="nucleotide sequence ID" value="NZ_FMCR01000001.1"/>
</dbReference>
<dbReference type="GO" id="GO:0005886">
    <property type="term" value="C:plasma membrane"/>
    <property type="evidence" value="ECO:0007669"/>
    <property type="project" value="UniProtKB-SubCell"/>
</dbReference>
<evidence type="ECO:0000256" key="5">
    <source>
        <dbReference type="ARBA" id="ARBA00022692"/>
    </source>
</evidence>
<protein>
    <recommendedName>
        <fullName evidence="10">Large-conductance mechanosensitive channel</fullName>
    </recommendedName>
</protein>
<dbReference type="InterPro" id="IPR037673">
    <property type="entry name" value="MSC/AndL"/>
</dbReference>
<name>A0A1C4UWL5_9ACTN</name>
<dbReference type="NCBIfam" id="TIGR00220">
    <property type="entry name" value="mscL"/>
    <property type="match status" value="1"/>
</dbReference>
<keyword evidence="8 10" id="KW-0472">Membrane</keyword>
<comment type="subcellular location">
    <subcellularLocation>
        <location evidence="1 10">Cell membrane</location>
        <topology evidence="1 10">Multi-pass membrane protein</topology>
    </subcellularLocation>
</comment>
<organism evidence="13 14">
    <name type="scientific">Micromonospora saelicesensis</name>
    <dbReference type="NCBI Taxonomy" id="285676"/>
    <lineage>
        <taxon>Bacteria</taxon>
        <taxon>Bacillati</taxon>
        <taxon>Actinomycetota</taxon>
        <taxon>Actinomycetes</taxon>
        <taxon>Micromonosporales</taxon>
        <taxon>Micromonosporaceae</taxon>
        <taxon>Micromonospora</taxon>
    </lineage>
</organism>
<dbReference type="Gene3D" id="1.10.1200.120">
    <property type="entry name" value="Large-conductance mechanosensitive channel, MscL, domain 1"/>
    <property type="match status" value="1"/>
</dbReference>
<evidence type="ECO:0000313" key="13">
    <source>
        <dbReference type="EMBL" id="SCE76061.1"/>
    </source>
</evidence>
<evidence type="ECO:0000256" key="10">
    <source>
        <dbReference type="HAMAP-Rule" id="MF_00115"/>
    </source>
</evidence>
<keyword evidence="7 10" id="KW-0406">Ion transport</keyword>
<keyword evidence="4 10" id="KW-1003">Cell membrane</keyword>
<dbReference type="GO" id="GO:0008381">
    <property type="term" value="F:mechanosensitive monoatomic ion channel activity"/>
    <property type="evidence" value="ECO:0007669"/>
    <property type="project" value="UniProtKB-UniRule"/>
</dbReference>
<dbReference type="InterPro" id="IPR036019">
    <property type="entry name" value="MscL_channel"/>
</dbReference>
<evidence type="ECO:0000313" key="15">
    <source>
        <dbReference type="Proteomes" id="UP000249419"/>
    </source>
</evidence>
<dbReference type="PANTHER" id="PTHR30266">
    <property type="entry name" value="MECHANOSENSITIVE CHANNEL MSCL"/>
    <property type="match status" value="1"/>
</dbReference>
<evidence type="ECO:0000256" key="6">
    <source>
        <dbReference type="ARBA" id="ARBA00022989"/>
    </source>
</evidence>
<dbReference type="HAMAP" id="MF_00115">
    <property type="entry name" value="MscL"/>
    <property type="match status" value="1"/>
</dbReference>
<evidence type="ECO:0000256" key="2">
    <source>
        <dbReference type="ARBA" id="ARBA00007254"/>
    </source>
</evidence>
<dbReference type="EMBL" id="PYAG01000033">
    <property type="protein sequence ID" value="RAO29579.1"/>
    <property type="molecule type" value="Genomic_DNA"/>
</dbReference>
<evidence type="ECO:0000256" key="3">
    <source>
        <dbReference type="ARBA" id="ARBA00022448"/>
    </source>
</evidence>
<proteinExistence type="inferred from homology"/>
<dbReference type="InterPro" id="IPR001185">
    <property type="entry name" value="MS_channel"/>
</dbReference>
<feature type="transmembrane region" description="Helical" evidence="10">
    <location>
        <begin position="12"/>
        <end position="32"/>
    </location>
</feature>
<accession>A0A1C4UWL5</accession>
<dbReference type="PROSITE" id="PS01327">
    <property type="entry name" value="MSCL"/>
    <property type="match status" value="1"/>
</dbReference>
<feature type="compositionally biased region" description="Basic and acidic residues" evidence="11">
    <location>
        <begin position="142"/>
        <end position="157"/>
    </location>
</feature>
<dbReference type="EMBL" id="FMCR01000001">
    <property type="protein sequence ID" value="SCE76061.1"/>
    <property type="molecule type" value="Genomic_DNA"/>
</dbReference>
<evidence type="ECO:0000256" key="7">
    <source>
        <dbReference type="ARBA" id="ARBA00023065"/>
    </source>
</evidence>
<gene>
    <name evidence="10" type="primary">mscL</name>
    <name evidence="13" type="ORF">GA0070561_1431</name>
    <name evidence="12" type="ORF">PSN13_04777</name>
</gene>
<evidence type="ECO:0000256" key="9">
    <source>
        <dbReference type="ARBA" id="ARBA00023303"/>
    </source>
</evidence>
<dbReference type="InterPro" id="IPR019823">
    <property type="entry name" value="Mechanosensitive_channel_CS"/>
</dbReference>
<keyword evidence="5 10" id="KW-0812">Transmembrane</keyword>
<evidence type="ECO:0000313" key="14">
    <source>
        <dbReference type="Proteomes" id="UP000198864"/>
    </source>
</evidence>
<comment type="function">
    <text evidence="10">Channel that opens in response to stretch forces in the membrane lipid bilayer. May participate in the regulation of osmotic pressure changes within the cell.</text>
</comment>
<keyword evidence="6 10" id="KW-1133">Transmembrane helix</keyword>
<comment type="similarity">
    <text evidence="2 10">Belongs to the MscL family.</text>
</comment>
<reference evidence="12 15" key="2">
    <citation type="submission" date="2018-03" db="EMBL/GenBank/DDBJ databases">
        <title>Defining the species Micromonospora saelicesensis and Micromonospora noduli under the framework of genomics.</title>
        <authorList>
            <person name="Riesco R."/>
            <person name="Trujillo M.E."/>
        </authorList>
    </citation>
    <scope>NUCLEOTIDE SEQUENCE [LARGE SCALE GENOMIC DNA]</scope>
    <source>
        <strain evidence="12 15">PSN13</strain>
    </source>
</reference>
<evidence type="ECO:0000256" key="8">
    <source>
        <dbReference type="ARBA" id="ARBA00023136"/>
    </source>
</evidence>
<dbReference type="Proteomes" id="UP000198864">
    <property type="component" value="Unassembled WGS sequence"/>
</dbReference>
<dbReference type="AlphaFoldDB" id="A0A1C4UWL5"/>
<evidence type="ECO:0000313" key="12">
    <source>
        <dbReference type="EMBL" id="RAO29579.1"/>
    </source>
</evidence>
<evidence type="ECO:0000256" key="11">
    <source>
        <dbReference type="SAM" id="MobiDB-lite"/>
    </source>
</evidence>
<dbReference type="PRINTS" id="PR01264">
    <property type="entry name" value="MECHCHANNEL"/>
</dbReference>
<dbReference type="Pfam" id="PF01741">
    <property type="entry name" value="MscL"/>
    <property type="match status" value="1"/>
</dbReference>
<dbReference type="SUPFAM" id="SSF81330">
    <property type="entry name" value="Gated mechanosensitive channel"/>
    <property type="match status" value="1"/>
</dbReference>
<dbReference type="PANTHER" id="PTHR30266:SF2">
    <property type="entry name" value="LARGE-CONDUCTANCE MECHANOSENSITIVE CHANNEL"/>
    <property type="match status" value="1"/>
</dbReference>
<dbReference type="Proteomes" id="UP000249419">
    <property type="component" value="Unassembled WGS sequence"/>
</dbReference>
<keyword evidence="9 10" id="KW-0407">Ion channel</keyword>
<evidence type="ECO:0000256" key="1">
    <source>
        <dbReference type="ARBA" id="ARBA00004651"/>
    </source>
</evidence>
<evidence type="ECO:0000256" key="4">
    <source>
        <dbReference type="ARBA" id="ARBA00022475"/>
    </source>
</evidence>
<feature type="region of interest" description="Disordered" evidence="11">
    <location>
        <begin position="130"/>
        <end position="157"/>
    </location>
</feature>
<reference evidence="13 14" key="1">
    <citation type="submission" date="2016-06" db="EMBL/GenBank/DDBJ databases">
        <authorList>
            <person name="Kjaerup R.B."/>
            <person name="Dalgaard T.S."/>
            <person name="Juul-Madsen H.R."/>
        </authorList>
    </citation>
    <scope>NUCLEOTIDE SEQUENCE [LARGE SCALE GENOMIC DNA]</scope>
    <source>
        <strain evidence="13 14">DSM 44871</strain>
    </source>
</reference>
<comment type="subunit">
    <text evidence="10">Homopentamer.</text>
</comment>
<feature type="transmembrane region" description="Helical" evidence="10">
    <location>
        <begin position="71"/>
        <end position="94"/>
    </location>
</feature>
<sequence>MLKGFKDFIMRGNVVDLAVGVVIGAAFTGVVTQLTKSFLEPLIRVIVLVITGSDKGLAGTAPKFRGIPFDWIAFVNAVITFLLTAAALYFLVVYPMNRLAERRKRGEEPPPSAPSEEVKLLTEIRDALVSAGHTTPGQQRGALDDVLGRRPEPPTQR</sequence>
<dbReference type="STRING" id="285676.GA0070561_1431"/>
<keyword evidence="3 10" id="KW-0813">Transport</keyword>